<dbReference type="InterPro" id="IPR012674">
    <property type="entry name" value="Calycin"/>
</dbReference>
<proteinExistence type="predicted"/>
<organism evidence="1">
    <name type="scientific">Rhipicephalus microplus</name>
    <name type="common">Cattle tick</name>
    <name type="synonym">Boophilus microplus</name>
    <dbReference type="NCBI Taxonomy" id="6941"/>
    <lineage>
        <taxon>Eukaryota</taxon>
        <taxon>Metazoa</taxon>
        <taxon>Ecdysozoa</taxon>
        <taxon>Arthropoda</taxon>
        <taxon>Chelicerata</taxon>
        <taxon>Arachnida</taxon>
        <taxon>Acari</taxon>
        <taxon>Parasitiformes</taxon>
        <taxon>Ixodida</taxon>
        <taxon>Ixodoidea</taxon>
        <taxon>Ixodidae</taxon>
        <taxon>Rhipicephalinae</taxon>
        <taxon>Rhipicephalus</taxon>
        <taxon>Boophilus</taxon>
    </lineage>
</organism>
<accession>A0A6G5A1W0</accession>
<protein>
    <submittedName>
        <fullName evidence="1">Putative group i salivary lipocalin lipocalin</fullName>
    </submittedName>
</protein>
<dbReference type="OrthoDB" id="10498390at2759"/>
<dbReference type="AlphaFoldDB" id="A0A6G5A1W0"/>
<reference evidence="1" key="1">
    <citation type="submission" date="2020-03" db="EMBL/GenBank/DDBJ databases">
        <title>A transcriptome and proteome of the tick Rhipicephalus microplus shaped by the genetic composition of its hosts and developmental stage.</title>
        <authorList>
            <person name="Garcia G.R."/>
            <person name="Ribeiro J.M.C."/>
            <person name="Maruyama S.R."/>
            <person name="Gardinasse L.G."/>
            <person name="Nelson K."/>
            <person name="Ferreira B.R."/>
            <person name="Andrade T.G."/>
            <person name="Santos I.K.F.M."/>
        </authorList>
    </citation>
    <scope>NUCLEOTIDE SEQUENCE</scope>
    <source>
        <strain evidence="1">NSGR</strain>
        <tissue evidence="1">Salivary glands</tissue>
    </source>
</reference>
<evidence type="ECO:0000313" key="1">
    <source>
        <dbReference type="EMBL" id="NIE44954.1"/>
    </source>
</evidence>
<name>A0A6G5A1W0_RHIMP</name>
<dbReference type="VEuPathDB" id="VectorBase:LOC119167339"/>
<sequence length="196" mass="22447">MGPANFESKMKTSIQFFNALTIFVFMWGLHFGHSGSSDSKSQRKDEDITRFYCTNATIMTLFTTVSPQECKTDRVNKTSNESTEFQRTFNSSNMKTLNLRGTFTNARKSVKYETYDAMDVTEMEGNWYHKFEELLFTFDSDNCGIFFVAPWGRRGNDYELRVKNGAQGNKGCFEKFTSHTKKAGSSSRIQNCSKTS</sequence>
<dbReference type="SUPFAM" id="SSF50814">
    <property type="entry name" value="Lipocalins"/>
    <property type="match status" value="1"/>
</dbReference>
<dbReference type="EMBL" id="GIKN01002681">
    <property type="protein sequence ID" value="NIE44954.1"/>
    <property type="molecule type" value="Transcribed_RNA"/>
</dbReference>